<gene>
    <name evidence="5 7" type="primary">rplD</name>
    <name evidence="7" type="ORF">LZC94_06410</name>
</gene>
<keyword evidence="8" id="KW-1185">Reference proteome</keyword>
<comment type="function">
    <text evidence="5">One of the primary rRNA binding proteins, this protein initially binds near the 5'-end of the 23S rRNA. It is important during the early stages of 50S assembly. It makes multiple contacts with different domains of the 23S rRNA in the assembled 50S subunit and ribosome.</text>
</comment>
<accession>A0ABZ2M2V7</accession>
<dbReference type="InterPro" id="IPR013005">
    <property type="entry name" value="Ribosomal_uL4-like"/>
</dbReference>
<dbReference type="PANTHER" id="PTHR10746">
    <property type="entry name" value="50S RIBOSOMAL PROTEIN L4"/>
    <property type="match status" value="1"/>
</dbReference>
<organism evidence="7 8">
    <name type="scientific">Pendulispora albinea</name>
    <dbReference type="NCBI Taxonomy" id="2741071"/>
    <lineage>
        <taxon>Bacteria</taxon>
        <taxon>Pseudomonadati</taxon>
        <taxon>Myxococcota</taxon>
        <taxon>Myxococcia</taxon>
        <taxon>Myxococcales</taxon>
        <taxon>Sorangiineae</taxon>
        <taxon>Pendulisporaceae</taxon>
        <taxon>Pendulispora</taxon>
    </lineage>
</organism>
<keyword evidence="2 5" id="KW-0689">Ribosomal protein</keyword>
<dbReference type="InterPro" id="IPR002136">
    <property type="entry name" value="Ribosomal_uL4"/>
</dbReference>
<comment type="subunit">
    <text evidence="5">Part of the 50S ribosomal subunit.</text>
</comment>
<evidence type="ECO:0000256" key="2">
    <source>
        <dbReference type="ARBA" id="ARBA00022980"/>
    </source>
</evidence>
<reference evidence="7 8" key="1">
    <citation type="submission" date="2021-12" db="EMBL/GenBank/DDBJ databases">
        <title>Discovery of the Pendulisporaceae a myxobacterial family with distinct sporulation behavior and unique specialized metabolism.</title>
        <authorList>
            <person name="Garcia R."/>
            <person name="Popoff A."/>
            <person name="Bader C.D."/>
            <person name="Loehr J."/>
            <person name="Walesch S."/>
            <person name="Walt C."/>
            <person name="Boldt J."/>
            <person name="Bunk B."/>
            <person name="Haeckl F.J.F.P.J."/>
            <person name="Gunesch A.P."/>
            <person name="Birkelbach J."/>
            <person name="Nuebel U."/>
            <person name="Pietschmann T."/>
            <person name="Bach T."/>
            <person name="Mueller R."/>
        </authorList>
    </citation>
    <scope>NUCLEOTIDE SEQUENCE [LARGE SCALE GENOMIC DNA]</scope>
    <source>
        <strain evidence="7 8">MSr11954</strain>
    </source>
</reference>
<keyword evidence="5" id="KW-0699">rRNA-binding</keyword>
<evidence type="ECO:0000256" key="6">
    <source>
        <dbReference type="SAM" id="MobiDB-lite"/>
    </source>
</evidence>
<feature type="region of interest" description="Disordered" evidence="6">
    <location>
        <begin position="45"/>
        <end position="71"/>
    </location>
</feature>
<proteinExistence type="inferred from homology"/>
<dbReference type="Proteomes" id="UP001370348">
    <property type="component" value="Chromosome"/>
</dbReference>
<evidence type="ECO:0000256" key="1">
    <source>
        <dbReference type="ARBA" id="ARBA00010528"/>
    </source>
</evidence>
<keyword evidence="3 5" id="KW-0687">Ribonucleoprotein</keyword>
<dbReference type="EMBL" id="CP089984">
    <property type="protein sequence ID" value="WXB16900.1"/>
    <property type="molecule type" value="Genomic_DNA"/>
</dbReference>
<evidence type="ECO:0000313" key="8">
    <source>
        <dbReference type="Proteomes" id="UP001370348"/>
    </source>
</evidence>
<dbReference type="Gene3D" id="3.40.1370.10">
    <property type="match status" value="1"/>
</dbReference>
<dbReference type="NCBIfam" id="TIGR03953">
    <property type="entry name" value="rplD_bact"/>
    <property type="match status" value="1"/>
</dbReference>
<dbReference type="Pfam" id="PF00573">
    <property type="entry name" value="Ribosomal_L4"/>
    <property type="match status" value="1"/>
</dbReference>
<evidence type="ECO:0000256" key="3">
    <source>
        <dbReference type="ARBA" id="ARBA00023274"/>
    </source>
</evidence>
<evidence type="ECO:0000256" key="5">
    <source>
        <dbReference type="HAMAP-Rule" id="MF_01328"/>
    </source>
</evidence>
<dbReference type="PANTHER" id="PTHR10746:SF6">
    <property type="entry name" value="LARGE RIBOSOMAL SUBUNIT PROTEIN UL4M"/>
    <property type="match status" value="1"/>
</dbReference>
<sequence length="218" mass="24167">MATVDVYNMKREKVGSLDLADEVFGAEIKEHLFWEVVKAQLASRRQGTASAKERSAVSGSTKKLYKQKGTGRARHGSIRAPIYVGGGQAHPPRPRDWSYRPPQKVRASALRSALSKFVKEGRFVVVDRIDLPEIKTKGLLSALGTLKAEKKTLVVDHRSNENLVLSIRNCKDHQFLPPEGVNVYDLLRHDTLVLSKDAVKALEQRLVLTGSKSDGDAE</sequence>
<dbReference type="RefSeq" id="WP_394826530.1">
    <property type="nucleotide sequence ID" value="NZ_CP089984.1"/>
</dbReference>
<comment type="function">
    <text evidence="5">Forms part of the polypeptide exit tunnel.</text>
</comment>
<name>A0ABZ2M2V7_9BACT</name>
<dbReference type="InterPro" id="IPR023574">
    <property type="entry name" value="Ribosomal_uL4_dom_sf"/>
</dbReference>
<keyword evidence="5" id="KW-0694">RNA-binding</keyword>
<dbReference type="SUPFAM" id="SSF52166">
    <property type="entry name" value="Ribosomal protein L4"/>
    <property type="match status" value="1"/>
</dbReference>
<protein>
    <recommendedName>
        <fullName evidence="4 5">Large ribosomal subunit protein uL4</fullName>
    </recommendedName>
</protein>
<evidence type="ECO:0000256" key="4">
    <source>
        <dbReference type="ARBA" id="ARBA00035244"/>
    </source>
</evidence>
<comment type="similarity">
    <text evidence="1 5">Belongs to the universal ribosomal protein uL4 family.</text>
</comment>
<evidence type="ECO:0000313" key="7">
    <source>
        <dbReference type="EMBL" id="WXB16900.1"/>
    </source>
</evidence>
<dbReference type="HAMAP" id="MF_01328_B">
    <property type="entry name" value="Ribosomal_uL4_B"/>
    <property type="match status" value="1"/>
</dbReference>
<dbReference type="GO" id="GO:0005840">
    <property type="term" value="C:ribosome"/>
    <property type="evidence" value="ECO:0007669"/>
    <property type="project" value="UniProtKB-KW"/>
</dbReference>